<dbReference type="Pfam" id="PF10557">
    <property type="entry name" value="Cullin_Nedd8"/>
    <property type="match status" value="1"/>
</dbReference>
<evidence type="ECO:0000256" key="3">
    <source>
        <dbReference type="ARBA" id="ARBA00022843"/>
    </source>
</evidence>
<dbReference type="GO" id="GO:0006511">
    <property type="term" value="P:ubiquitin-dependent protein catabolic process"/>
    <property type="evidence" value="ECO:0007669"/>
    <property type="project" value="InterPro"/>
</dbReference>
<keyword evidence="3" id="KW-0832">Ubl conjugation</keyword>
<keyword evidence="2" id="KW-1017">Isopeptide bond</keyword>
<dbReference type="PROSITE" id="PS50069">
    <property type="entry name" value="CULLIN_2"/>
    <property type="match status" value="1"/>
</dbReference>
<dbReference type="InterPro" id="IPR045093">
    <property type="entry name" value="Cullin"/>
</dbReference>
<dbReference type="GO" id="GO:0031625">
    <property type="term" value="F:ubiquitin protein ligase binding"/>
    <property type="evidence" value="ECO:0007669"/>
    <property type="project" value="InterPro"/>
</dbReference>
<name>A0AAQ4DJC7_AMBAM</name>
<dbReference type="AlphaFoldDB" id="A0AAQ4DJC7"/>
<dbReference type="Proteomes" id="UP001321473">
    <property type="component" value="Unassembled WGS sequence"/>
</dbReference>
<dbReference type="SUPFAM" id="SSF46785">
    <property type="entry name" value="Winged helix' DNA-binding domain"/>
    <property type="match status" value="1"/>
</dbReference>
<evidence type="ECO:0000256" key="5">
    <source>
        <dbReference type="RuleBase" id="RU003829"/>
    </source>
</evidence>
<dbReference type="EMBL" id="JARKHS020029955">
    <property type="protein sequence ID" value="KAK8762567.1"/>
    <property type="molecule type" value="Genomic_DNA"/>
</dbReference>
<dbReference type="Pfam" id="PF00888">
    <property type="entry name" value="Cullin"/>
    <property type="match status" value="1"/>
</dbReference>
<dbReference type="PANTHER" id="PTHR11932">
    <property type="entry name" value="CULLIN"/>
    <property type="match status" value="1"/>
</dbReference>
<dbReference type="SUPFAM" id="SSF74788">
    <property type="entry name" value="Cullin repeat-like"/>
    <property type="match status" value="1"/>
</dbReference>
<keyword evidence="8" id="KW-1185">Reference proteome</keyword>
<dbReference type="SMART" id="SM00182">
    <property type="entry name" value="CULLIN"/>
    <property type="match status" value="1"/>
</dbReference>
<dbReference type="Gene3D" id="1.10.10.10">
    <property type="entry name" value="Winged helix-like DNA-binding domain superfamily/Winged helix DNA-binding domain"/>
    <property type="match status" value="1"/>
</dbReference>
<dbReference type="InterPro" id="IPR019559">
    <property type="entry name" value="Cullin_neddylation_domain"/>
</dbReference>
<comment type="similarity">
    <text evidence="1 4 5">Belongs to the cullin family.</text>
</comment>
<dbReference type="InterPro" id="IPR059120">
    <property type="entry name" value="Cullin-like_AB"/>
</dbReference>
<dbReference type="InterPro" id="IPR036388">
    <property type="entry name" value="WH-like_DNA-bd_sf"/>
</dbReference>
<dbReference type="Gene3D" id="3.30.230.130">
    <property type="entry name" value="Cullin, Chain C, Domain 2"/>
    <property type="match status" value="1"/>
</dbReference>
<dbReference type="InterPro" id="IPR016158">
    <property type="entry name" value="Cullin_homology"/>
</dbReference>
<evidence type="ECO:0000259" key="6">
    <source>
        <dbReference type="PROSITE" id="PS50069"/>
    </source>
</evidence>
<dbReference type="FunFam" id="1.10.10.10:FF:000014">
    <property type="entry name" value="Cullin 1"/>
    <property type="match status" value="1"/>
</dbReference>
<gene>
    <name evidence="7" type="ORF">V5799_026169</name>
</gene>
<accession>A0AAQ4DJC7</accession>
<dbReference type="InterPro" id="IPR036390">
    <property type="entry name" value="WH_DNA-bd_sf"/>
</dbReference>
<proteinExistence type="inferred from homology"/>
<protein>
    <recommendedName>
        <fullName evidence="6">Cullin family profile domain-containing protein</fullName>
    </recommendedName>
</protein>
<dbReference type="FunFam" id="3.30.230.130:FF:000002">
    <property type="entry name" value="cullin-3 isoform X1"/>
    <property type="match status" value="1"/>
</dbReference>
<dbReference type="FunFam" id="1.20.1310.10:FF:000002">
    <property type="entry name" value="cullin-3 isoform X1"/>
    <property type="match status" value="1"/>
</dbReference>
<organism evidence="7 8">
    <name type="scientific">Amblyomma americanum</name>
    <name type="common">Lone star tick</name>
    <dbReference type="NCBI Taxonomy" id="6943"/>
    <lineage>
        <taxon>Eukaryota</taxon>
        <taxon>Metazoa</taxon>
        <taxon>Ecdysozoa</taxon>
        <taxon>Arthropoda</taxon>
        <taxon>Chelicerata</taxon>
        <taxon>Arachnida</taxon>
        <taxon>Acari</taxon>
        <taxon>Parasitiformes</taxon>
        <taxon>Ixodida</taxon>
        <taxon>Ixodoidea</taxon>
        <taxon>Ixodidae</taxon>
        <taxon>Amblyomminae</taxon>
        <taxon>Amblyomma</taxon>
    </lineage>
</organism>
<dbReference type="FunFam" id="1.20.1310.10:FF:000001">
    <property type="entry name" value="Cullin 3"/>
    <property type="match status" value="1"/>
</dbReference>
<evidence type="ECO:0000256" key="2">
    <source>
        <dbReference type="ARBA" id="ARBA00022499"/>
    </source>
</evidence>
<evidence type="ECO:0000256" key="1">
    <source>
        <dbReference type="ARBA" id="ARBA00006019"/>
    </source>
</evidence>
<dbReference type="InterPro" id="IPR001373">
    <property type="entry name" value="Cullin_N"/>
</dbReference>
<dbReference type="SUPFAM" id="SSF75632">
    <property type="entry name" value="Cullin homology domain"/>
    <property type="match status" value="1"/>
</dbReference>
<dbReference type="Gene3D" id="1.20.1310.10">
    <property type="entry name" value="Cullin Repeats"/>
    <property type="match status" value="4"/>
</dbReference>
<dbReference type="Pfam" id="PF26557">
    <property type="entry name" value="Cullin_AB"/>
    <property type="match status" value="1"/>
</dbReference>
<sequence>MARLSAKKNAKVVVRIPGLRHALEQGSTENLWQTLRRAFLDIQQKRDTGRRFDELYRFAYDMVAHDESALLYHGLRETVTEHLVNKVRPSVLASGDDTFLQTLNQAWSDHQRSMNMIADIVMYLDQVYVPKNNVCSVHNLGLVLFRDNVARYDDVRDKLREMLLQMINRDREGEVVDRPLVKDACQMLIKVGVDSRSVYEEDFERSFLDESAKFYSLESQKHLAENDAIAYIDMAEQRIVEESERARHCLDPSTDGPIGQVVFQELVANHVKAIAEMEGSGVVHMLETQNSEELSRAFRLLSRAENGLKTIAQCMSKYLREQGRSFMPQKGDDGDPFRLVNNVLDLKDRFDHILQTSFNNEHIFRQTMNADFEYILSLSSKSAEYVAIFADDMLRKGIRGMTQQEIEQVLDKIVAVFRFLPDKDIFERYYKHHLCQRLLLNKFASHDAEKSLVLKLKTQCGCMYTSKFEIMFKDMYISKTMTEEFKAAVASSGIDLQGLDMRMRVLTTGFWPFPAAIQQSNIPAAPSGAYETFRRFYLAKHTGRLLTLQPQLGWADLSAVFCGQDQPSTSSAPSVVVSRPRTYIIVVSTYQMCVLMLFNNRDRIPYEDIASETAIPVKDLVRALLSLSAGKATERILNKEPETDDIGPGHAFTVNESFTSEERKVKIQPTTTNKESRPKDRERVVVNVDEERRFELEAAIVRIMKKHLKLSHDELVAELINLLSARYTPSSEAIRKRIDALIDREYLERAPEDGQVYTYIP</sequence>
<evidence type="ECO:0000256" key="4">
    <source>
        <dbReference type="PROSITE-ProRule" id="PRU00330"/>
    </source>
</evidence>
<dbReference type="InterPro" id="IPR016159">
    <property type="entry name" value="Cullin_repeat-like_dom_sf"/>
</dbReference>
<reference evidence="7 8" key="1">
    <citation type="journal article" date="2023" name="Arcadia Sci">
        <title>De novo assembly of a long-read Amblyomma americanum tick genome.</title>
        <authorList>
            <person name="Chou S."/>
            <person name="Poskanzer K.E."/>
            <person name="Rollins M."/>
            <person name="Thuy-Boun P.S."/>
        </authorList>
    </citation>
    <scope>NUCLEOTIDE SEQUENCE [LARGE SCALE GENOMIC DNA]</scope>
    <source>
        <strain evidence="7">F_SG_1</strain>
        <tissue evidence="7">Salivary glands</tissue>
    </source>
</reference>
<evidence type="ECO:0000313" key="8">
    <source>
        <dbReference type="Proteomes" id="UP001321473"/>
    </source>
</evidence>
<dbReference type="SMART" id="SM00884">
    <property type="entry name" value="Cullin_Nedd8"/>
    <property type="match status" value="1"/>
</dbReference>
<feature type="domain" description="Cullin family profile" evidence="6">
    <location>
        <begin position="381"/>
        <end position="628"/>
    </location>
</feature>
<comment type="caution">
    <text evidence="7">The sequence shown here is derived from an EMBL/GenBank/DDBJ whole genome shotgun (WGS) entry which is preliminary data.</text>
</comment>
<evidence type="ECO:0000313" key="7">
    <source>
        <dbReference type="EMBL" id="KAK8762567.1"/>
    </source>
</evidence>
<dbReference type="InterPro" id="IPR036317">
    <property type="entry name" value="Cullin_homology_sf"/>
</dbReference>